<keyword evidence="2 5" id="KW-0479">Metal-binding</keyword>
<dbReference type="Proteomes" id="UP000705230">
    <property type="component" value="Unassembled WGS sequence"/>
</dbReference>
<evidence type="ECO:0000256" key="2">
    <source>
        <dbReference type="ARBA" id="ARBA00022723"/>
    </source>
</evidence>
<comment type="similarity">
    <text evidence="5">Belongs to the DksA family.</text>
</comment>
<dbReference type="PANTHER" id="PTHR33823">
    <property type="entry name" value="RNA POLYMERASE-BINDING TRANSCRIPTION FACTOR DKSA-RELATED"/>
    <property type="match status" value="1"/>
</dbReference>
<feature type="compositionally biased region" description="Basic and acidic residues" evidence="7">
    <location>
        <begin position="1"/>
        <end position="10"/>
    </location>
</feature>
<keyword evidence="3 5" id="KW-0863">Zinc-finger</keyword>
<reference evidence="10" key="1">
    <citation type="submission" date="2020-10" db="EMBL/GenBank/DDBJ databases">
        <title>Microbiome of the Black Sea water column analyzed by genome centric metagenomics.</title>
        <authorList>
            <person name="Cabello-Yeves P.J."/>
            <person name="Callieri C."/>
            <person name="Picazo A."/>
            <person name="Mehrshad M."/>
            <person name="Haro-Moreno J.M."/>
            <person name="Roda-Garcia J."/>
            <person name="Dzembekova N."/>
            <person name="Slabakova V."/>
            <person name="Slabakova N."/>
            <person name="Moncheva S."/>
            <person name="Rodriguez-Valera F."/>
        </authorList>
    </citation>
    <scope>NUCLEOTIDE SEQUENCE</scope>
    <source>
        <strain evidence="10">BS30m-G43</strain>
    </source>
</reference>
<comment type="caution">
    <text evidence="10">The sequence shown here is derived from an EMBL/GenBank/DDBJ whole genome shotgun (WGS) entry which is preliminary data.</text>
</comment>
<dbReference type="Pfam" id="PF01258">
    <property type="entry name" value="zf-dskA_traR"/>
    <property type="match status" value="1"/>
</dbReference>
<sequence>MTKANSDKKSKLTTKQTKKTAAKKPAVKKAVAKKVVAKKKPAVKKAVAKKVVAKKKPAVKKAVAKKKLSTYKPKKKEKYMSAAMKRRFNEILVNWREDLREEMQKTFEHLKDKGEKPADDLDRASQEEEFAFELRTRDRERKLINKIAASIELLKQDDYGYCESCGVNIGIKRLEARPTATHCIDCKTLDEIKEKQHSG</sequence>
<dbReference type="InterPro" id="IPR037187">
    <property type="entry name" value="DnaK_N"/>
</dbReference>
<comment type="subcellular location">
    <subcellularLocation>
        <location evidence="5">Cytoplasm</location>
    </subcellularLocation>
</comment>
<evidence type="ECO:0000313" key="10">
    <source>
        <dbReference type="EMBL" id="MBL6903505.1"/>
    </source>
</evidence>
<evidence type="ECO:0000259" key="9">
    <source>
        <dbReference type="Pfam" id="PF21157"/>
    </source>
</evidence>
<dbReference type="Gene3D" id="1.20.120.910">
    <property type="entry name" value="DksA, coiled-coil domain"/>
    <property type="match status" value="1"/>
</dbReference>
<feature type="binding site" evidence="5">
    <location>
        <position position="165"/>
    </location>
    <ligand>
        <name>Zn(2+)</name>
        <dbReference type="ChEBI" id="CHEBI:29105"/>
    </ligand>
</feature>
<gene>
    <name evidence="5 10" type="primary">dksA</name>
    <name evidence="10" type="ORF">ISR29_04815</name>
</gene>
<dbReference type="HAMAP" id="MF_00926">
    <property type="entry name" value="DksA"/>
    <property type="match status" value="1"/>
</dbReference>
<dbReference type="SUPFAM" id="SSF109635">
    <property type="entry name" value="DnaK suppressor protein DksA, alpha-hairpin domain"/>
    <property type="match status" value="1"/>
</dbReference>
<dbReference type="GO" id="GO:0005737">
    <property type="term" value="C:cytoplasm"/>
    <property type="evidence" value="ECO:0007669"/>
    <property type="project" value="UniProtKB-SubCell"/>
</dbReference>
<comment type="function">
    <text evidence="5">Transcription factor that acts by binding directly to the RNA polymerase (RNAP). Required for negative regulation of rRNA expression and positive regulation of several amino acid biosynthesis promoters. Also required for regulation of fis expression.</text>
</comment>
<dbReference type="GO" id="GO:0008270">
    <property type="term" value="F:zinc ion binding"/>
    <property type="evidence" value="ECO:0007669"/>
    <property type="project" value="UniProtKB-UniRule"/>
</dbReference>
<dbReference type="SUPFAM" id="SSF57716">
    <property type="entry name" value="Glucocorticoid receptor-like (DNA-binding domain)"/>
    <property type="match status" value="1"/>
</dbReference>
<dbReference type="PROSITE" id="PS01102">
    <property type="entry name" value="ZF_DKSA_1"/>
    <property type="match status" value="1"/>
</dbReference>
<dbReference type="PANTHER" id="PTHR33823:SF2">
    <property type="entry name" value="RNA POLYMERASE-BINDING TRANSCRIPTION FACTOR DKSA"/>
    <property type="match status" value="1"/>
</dbReference>
<dbReference type="GO" id="GO:0010468">
    <property type="term" value="P:regulation of gene expression"/>
    <property type="evidence" value="ECO:0007669"/>
    <property type="project" value="UniProtKB-UniRule"/>
</dbReference>
<feature type="compositionally biased region" description="Basic residues" evidence="7">
    <location>
        <begin position="16"/>
        <end position="26"/>
    </location>
</feature>
<dbReference type="AlphaFoldDB" id="A0A937SHN4"/>
<name>A0A937SHN4_9GAMM</name>
<feature type="region of interest" description="Disordered" evidence="7">
    <location>
        <begin position="1"/>
        <end position="26"/>
    </location>
</feature>
<dbReference type="NCBIfam" id="TIGR02420">
    <property type="entry name" value="dksA"/>
    <property type="match status" value="1"/>
</dbReference>
<dbReference type="InterPro" id="IPR012784">
    <property type="entry name" value="DksA_RNA_pol-bd"/>
</dbReference>
<evidence type="ECO:0000256" key="1">
    <source>
        <dbReference type="ARBA" id="ARBA00022490"/>
    </source>
</evidence>
<proteinExistence type="inferred from homology"/>
<feature type="domain" description="DnaK suppressor protein DksA N-terminal" evidence="9">
    <location>
        <begin position="87"/>
        <end position="152"/>
    </location>
</feature>
<feature type="zinc finger region" description="dksA C4-type" evidence="6">
    <location>
        <begin position="162"/>
        <end position="186"/>
    </location>
</feature>
<dbReference type="InterPro" id="IPR000962">
    <property type="entry name" value="Znf_DskA_TraR"/>
</dbReference>
<feature type="binding site" evidence="5">
    <location>
        <position position="183"/>
    </location>
    <ligand>
        <name>Zn(2+)</name>
        <dbReference type="ChEBI" id="CHEBI:29105"/>
    </ligand>
</feature>
<keyword evidence="4 5" id="KW-0862">Zinc</keyword>
<evidence type="ECO:0000259" key="8">
    <source>
        <dbReference type="Pfam" id="PF01258"/>
    </source>
</evidence>
<evidence type="ECO:0000256" key="5">
    <source>
        <dbReference type="HAMAP-Rule" id="MF_00926"/>
    </source>
</evidence>
<evidence type="ECO:0000313" key="11">
    <source>
        <dbReference type="Proteomes" id="UP000705230"/>
    </source>
</evidence>
<organism evidence="10 11">
    <name type="scientific">SAR86 cluster bacterium</name>
    <dbReference type="NCBI Taxonomy" id="2030880"/>
    <lineage>
        <taxon>Bacteria</taxon>
        <taxon>Pseudomonadati</taxon>
        <taxon>Pseudomonadota</taxon>
        <taxon>Gammaproteobacteria</taxon>
        <taxon>SAR86 cluster</taxon>
    </lineage>
</organism>
<evidence type="ECO:0000256" key="6">
    <source>
        <dbReference type="PROSITE-ProRule" id="PRU00510"/>
    </source>
</evidence>
<dbReference type="EMBL" id="JADHSG010000006">
    <property type="protein sequence ID" value="MBL6903505.1"/>
    <property type="molecule type" value="Genomic_DNA"/>
</dbReference>
<protein>
    <recommendedName>
        <fullName evidence="5">RNA polymerase-binding transcription factor DksA</fullName>
    </recommendedName>
</protein>
<dbReference type="Pfam" id="PF21157">
    <property type="entry name" value="DksA_N"/>
    <property type="match status" value="1"/>
</dbReference>
<evidence type="ECO:0000256" key="7">
    <source>
        <dbReference type="SAM" id="MobiDB-lite"/>
    </source>
</evidence>
<dbReference type="InterPro" id="IPR048489">
    <property type="entry name" value="DksA_N"/>
</dbReference>
<feature type="domain" description="Zinc finger DksA/TraR C4-type" evidence="8">
    <location>
        <begin position="158"/>
        <end position="188"/>
    </location>
</feature>
<evidence type="ECO:0000256" key="3">
    <source>
        <dbReference type="ARBA" id="ARBA00022771"/>
    </source>
</evidence>
<keyword evidence="1 5" id="KW-0963">Cytoplasm</keyword>
<dbReference type="InterPro" id="IPR020458">
    <property type="entry name" value="Znf_DskA_TraR_CS"/>
</dbReference>
<comment type="subunit">
    <text evidence="5">Interacts directly with the RNA polymerase.</text>
</comment>
<feature type="binding site" evidence="5">
    <location>
        <position position="186"/>
    </location>
    <ligand>
        <name>Zn(2+)</name>
        <dbReference type="ChEBI" id="CHEBI:29105"/>
    </ligand>
</feature>
<accession>A0A937SHN4</accession>
<feature type="binding site" evidence="5">
    <location>
        <position position="162"/>
    </location>
    <ligand>
        <name>Zn(2+)</name>
        <dbReference type="ChEBI" id="CHEBI:29105"/>
    </ligand>
</feature>
<evidence type="ECO:0000256" key="4">
    <source>
        <dbReference type="ARBA" id="ARBA00022833"/>
    </source>
</evidence>
<dbReference type="PROSITE" id="PS51128">
    <property type="entry name" value="ZF_DKSA_2"/>
    <property type="match status" value="1"/>
</dbReference>